<dbReference type="InterPro" id="IPR013783">
    <property type="entry name" value="Ig-like_fold"/>
</dbReference>
<accession>A0A1E3PK50</accession>
<proteinExistence type="predicted"/>
<dbReference type="Pfam" id="PF05345">
    <property type="entry name" value="He_PIG"/>
    <property type="match status" value="3"/>
</dbReference>
<keyword evidence="3" id="KW-0732">Signal</keyword>
<feature type="compositionally biased region" description="Low complexity" evidence="1">
    <location>
        <begin position="552"/>
        <end position="563"/>
    </location>
</feature>
<evidence type="ECO:0000256" key="3">
    <source>
        <dbReference type="SAM" id="SignalP"/>
    </source>
</evidence>
<feature type="signal peptide" evidence="3">
    <location>
        <begin position="1"/>
        <end position="20"/>
    </location>
</feature>
<dbReference type="InterPro" id="IPR006644">
    <property type="entry name" value="Cadg"/>
</dbReference>
<dbReference type="STRING" id="857566.A0A1E3PK50"/>
<name>A0A1E3PK50_9ASCO</name>
<feature type="chain" id="PRO_5009133879" description="Dystroglycan-type cadherin-like domain-containing protein" evidence="3">
    <location>
        <begin position="21"/>
        <end position="1020"/>
    </location>
</feature>
<feature type="region of interest" description="Disordered" evidence="1">
    <location>
        <begin position="837"/>
        <end position="885"/>
    </location>
</feature>
<dbReference type="AlphaFoldDB" id="A0A1E3PK50"/>
<keyword evidence="2" id="KW-0472">Membrane</keyword>
<dbReference type="EMBL" id="KV454409">
    <property type="protein sequence ID" value="ODQ65680.1"/>
    <property type="molecule type" value="Genomic_DNA"/>
</dbReference>
<reference evidence="5 6" key="1">
    <citation type="journal article" date="2016" name="Proc. Natl. Acad. Sci. U.S.A.">
        <title>Comparative genomics of biotechnologically important yeasts.</title>
        <authorList>
            <person name="Riley R."/>
            <person name="Haridas S."/>
            <person name="Wolfe K.H."/>
            <person name="Lopes M.R."/>
            <person name="Hittinger C.T."/>
            <person name="Goeker M."/>
            <person name="Salamov A.A."/>
            <person name="Wisecaver J.H."/>
            <person name="Long T.M."/>
            <person name="Calvey C.H."/>
            <person name="Aerts A.L."/>
            <person name="Barry K.W."/>
            <person name="Choi C."/>
            <person name="Clum A."/>
            <person name="Coughlan A.Y."/>
            <person name="Deshpande S."/>
            <person name="Douglass A.P."/>
            <person name="Hanson S.J."/>
            <person name="Klenk H.-P."/>
            <person name="LaButti K.M."/>
            <person name="Lapidus A."/>
            <person name="Lindquist E.A."/>
            <person name="Lipzen A.M."/>
            <person name="Meier-Kolthoff J.P."/>
            <person name="Ohm R.A."/>
            <person name="Otillar R.P."/>
            <person name="Pangilinan J.L."/>
            <person name="Peng Y."/>
            <person name="Rokas A."/>
            <person name="Rosa C.A."/>
            <person name="Scheuner C."/>
            <person name="Sibirny A.A."/>
            <person name="Slot J.C."/>
            <person name="Stielow J.B."/>
            <person name="Sun H."/>
            <person name="Kurtzman C.P."/>
            <person name="Blackwell M."/>
            <person name="Grigoriev I.V."/>
            <person name="Jeffries T.W."/>
        </authorList>
    </citation>
    <scope>NUCLEOTIDE SEQUENCE [LARGE SCALE GENOMIC DNA]</scope>
    <source>
        <strain evidence="5 6">DSM 6958</strain>
    </source>
</reference>
<dbReference type="Gene3D" id="2.60.40.10">
    <property type="entry name" value="Immunoglobulins"/>
    <property type="match status" value="4"/>
</dbReference>
<evidence type="ECO:0000259" key="4">
    <source>
        <dbReference type="SMART" id="SM00736"/>
    </source>
</evidence>
<feature type="domain" description="Dystroglycan-type cadherin-like" evidence="4">
    <location>
        <begin position="23"/>
        <end position="122"/>
    </location>
</feature>
<evidence type="ECO:0000313" key="6">
    <source>
        <dbReference type="Proteomes" id="UP000095009"/>
    </source>
</evidence>
<dbReference type="SUPFAM" id="SSF49313">
    <property type="entry name" value="Cadherin-like"/>
    <property type="match status" value="4"/>
</dbReference>
<keyword evidence="2" id="KW-1133">Transmembrane helix</keyword>
<feature type="compositionally biased region" description="Polar residues" evidence="1">
    <location>
        <begin position="566"/>
        <end position="577"/>
    </location>
</feature>
<dbReference type="GO" id="GO:0005509">
    <property type="term" value="F:calcium ion binding"/>
    <property type="evidence" value="ECO:0007669"/>
    <property type="project" value="InterPro"/>
</dbReference>
<dbReference type="Proteomes" id="UP000095009">
    <property type="component" value="Unassembled WGS sequence"/>
</dbReference>
<evidence type="ECO:0000256" key="2">
    <source>
        <dbReference type="SAM" id="Phobius"/>
    </source>
</evidence>
<keyword evidence="6" id="KW-1185">Reference proteome</keyword>
<sequence length="1020" mass="109883">MITILHCLITITSLLRCISAAPVESFPFNNQIPPVARYDQDYYYQIRSDTFTSSVSSITYSTSSLPDWLNFDQTSLILSGKPTTNNNSLKDQTISFQLTGTDSEASVSSDCSIILSAASPPTVNSASSDTVASQLLSQGKTDGSTGFVITPGNDFSISLSDDTFLAGDREIIAHYGLMANHTPLPIWMSYDESNLSFKGKAPSVNSQVAPAQRYQILFVAADYSGYSGASVEFSLVVGAHQLVSNIHNTTLTVKNNESINYTIPIDQILIDGSELTMSNVTSFSSNITDATSWLSFDTAKGTLSGTVPKDATKETMGVSLQVLDVNGNQINYVLTVSIEGSTQKSLFTTSTFANINITRNEFFNYTIPSSYIASTDSDSVTYNTSISPSSAESQISFYSSNMTFVGRAPNSLTDLTVNLTAINSSNQDFSESRSFIMKVIDKRIILSSTSSNMFSSQTSMSVSATNTISTFSSTFSSTASATSAPAAIETPKKSSNKTLAIALGVALPCVAILVAALLFFCCRRRNRKNTNTDANTAAGASGSSTVPTPESGPINGPPIVGGPTSRGASNNATTATGQDPEKISDMPNGPFMAAGVLTTPPMADQLHTPPIPNSADTAEEWDTPKRMSNLNFFRIDGEEEKDISCSDSEYEGDANAKDFSYSTDETKADDNSDVNIDGILADIESDIAAMGGANPNLTDDDLIAAAINDNFEGPPGYGNPHQSWRQTIETNRRWQTRDSLASLATVSTNELFSVRVADEENANDNYRDYRMNDFSDDNAQNNIPRDNSSGIIRPISEAMSLSSVYSTMDTRDGNTDHNNYRVSKRISMSFSNPTNLAAVSEESSESSIHRKTSNDENRSVNLASTVESSDASFETASAGSDNQHYLDRSYQNDTDLGDLILRSGQGPATPVDERSSIIRPFRDQTGKISFRNTAPVAGLIGQVDEVSDTDTEADAFHDTVSGITYPRSPQDRDDISVDENANTNETARLVNFTNRRSINPTTNTSVENFDKSFSGELAFL</sequence>
<dbReference type="GO" id="GO:0016020">
    <property type="term" value="C:membrane"/>
    <property type="evidence" value="ECO:0007669"/>
    <property type="project" value="InterPro"/>
</dbReference>
<evidence type="ECO:0000256" key="1">
    <source>
        <dbReference type="SAM" id="MobiDB-lite"/>
    </source>
</evidence>
<evidence type="ECO:0000313" key="5">
    <source>
        <dbReference type="EMBL" id="ODQ65680.1"/>
    </source>
</evidence>
<feature type="domain" description="Dystroglycan-type cadherin-like" evidence="4">
    <location>
        <begin position="347"/>
        <end position="446"/>
    </location>
</feature>
<protein>
    <recommendedName>
        <fullName evidence="4">Dystroglycan-type cadherin-like domain-containing protein</fullName>
    </recommendedName>
</protein>
<gene>
    <name evidence="5" type="ORF">NADFUDRAFT_50964</name>
</gene>
<dbReference type="SMART" id="SM00736">
    <property type="entry name" value="CADG"/>
    <property type="match status" value="3"/>
</dbReference>
<dbReference type="InterPro" id="IPR015919">
    <property type="entry name" value="Cadherin-like_sf"/>
</dbReference>
<feature type="domain" description="Dystroglycan-type cadherin-like" evidence="4">
    <location>
        <begin position="130"/>
        <end position="244"/>
    </location>
</feature>
<feature type="compositionally biased region" description="Polar residues" evidence="1">
    <location>
        <begin position="859"/>
        <end position="885"/>
    </location>
</feature>
<keyword evidence="2" id="KW-0812">Transmembrane</keyword>
<feature type="region of interest" description="Disordered" evidence="1">
    <location>
        <begin position="530"/>
        <end position="596"/>
    </location>
</feature>
<organism evidence="5 6">
    <name type="scientific">Nadsonia fulvescens var. elongata DSM 6958</name>
    <dbReference type="NCBI Taxonomy" id="857566"/>
    <lineage>
        <taxon>Eukaryota</taxon>
        <taxon>Fungi</taxon>
        <taxon>Dikarya</taxon>
        <taxon>Ascomycota</taxon>
        <taxon>Saccharomycotina</taxon>
        <taxon>Dipodascomycetes</taxon>
        <taxon>Dipodascales</taxon>
        <taxon>Dipodascales incertae sedis</taxon>
        <taxon>Nadsonia</taxon>
    </lineage>
</organism>
<feature type="transmembrane region" description="Helical" evidence="2">
    <location>
        <begin position="499"/>
        <end position="521"/>
    </location>
</feature>
<dbReference type="OrthoDB" id="41532at2759"/>
<feature type="compositionally biased region" description="Low complexity" evidence="1">
    <location>
        <begin position="530"/>
        <end position="545"/>
    </location>
</feature>